<proteinExistence type="predicted"/>
<evidence type="ECO:0000256" key="4">
    <source>
        <dbReference type="ARBA" id="ARBA00023284"/>
    </source>
</evidence>
<dbReference type="GO" id="GO:0030313">
    <property type="term" value="C:cell envelope"/>
    <property type="evidence" value="ECO:0007669"/>
    <property type="project" value="UniProtKB-SubCell"/>
</dbReference>
<dbReference type="AlphaFoldDB" id="A0A521CEH4"/>
<dbReference type="PANTHER" id="PTHR42852:SF6">
    <property type="entry name" value="THIOL:DISULFIDE INTERCHANGE PROTEIN DSBE"/>
    <property type="match status" value="1"/>
</dbReference>
<accession>A0A521CEH4</accession>
<dbReference type="GO" id="GO:0017004">
    <property type="term" value="P:cytochrome complex assembly"/>
    <property type="evidence" value="ECO:0007669"/>
    <property type="project" value="UniProtKB-KW"/>
</dbReference>
<comment type="subcellular location">
    <subcellularLocation>
        <location evidence="1">Cell envelope</location>
    </subcellularLocation>
</comment>
<reference evidence="7 8" key="1">
    <citation type="submission" date="2017-05" db="EMBL/GenBank/DDBJ databases">
        <authorList>
            <person name="Varghese N."/>
            <person name="Submissions S."/>
        </authorList>
    </citation>
    <scope>NUCLEOTIDE SEQUENCE [LARGE SCALE GENOMIC DNA]</scope>
    <source>
        <strain evidence="7 8">DSM 21342</strain>
    </source>
</reference>
<evidence type="ECO:0000313" key="7">
    <source>
        <dbReference type="EMBL" id="SMO57836.1"/>
    </source>
</evidence>
<evidence type="ECO:0000313" key="8">
    <source>
        <dbReference type="Proteomes" id="UP000315971"/>
    </source>
</evidence>
<dbReference type="Pfam" id="PF08534">
    <property type="entry name" value="Redoxin"/>
    <property type="match status" value="1"/>
</dbReference>
<dbReference type="PROSITE" id="PS51352">
    <property type="entry name" value="THIOREDOXIN_2"/>
    <property type="match status" value="1"/>
</dbReference>
<dbReference type="Gene3D" id="3.40.30.10">
    <property type="entry name" value="Glutaredoxin"/>
    <property type="match status" value="1"/>
</dbReference>
<dbReference type="EMBL" id="FXSZ01000004">
    <property type="protein sequence ID" value="SMO57836.1"/>
    <property type="molecule type" value="Genomic_DNA"/>
</dbReference>
<evidence type="ECO:0000256" key="2">
    <source>
        <dbReference type="ARBA" id="ARBA00022748"/>
    </source>
</evidence>
<evidence type="ECO:0000256" key="1">
    <source>
        <dbReference type="ARBA" id="ARBA00004196"/>
    </source>
</evidence>
<sequence>MKKLFKSVLFILLYNCVPALAQTYTIALQSKMGANPLVNQYMPALPVRDVSIYKGIPQKKYVLQNVRIWTFNYNQSVYEALMEDRITLENYLNKIKNSPLDTACVTNQKIKRNYASVFIGLDSLNNKDVIVDANNNLDFSDDKVFTFNLKEKINTLPRVEISVDYFNGKEIKPTTVSMKMDPNEITYYENEIEKKANLTLMIDSYKCGTGVIDGKKYNFYVNNDYFGLYPLKHHYISVKSENEDSNENIYRYNPTDTLRFGHALYRVKQLKQDLLQIELIAKTKFEATVNSIAPEISGKDIFSSKDFSTQQLKGKYILIDFWGSWCHPCVESLPDLKKLHEKYKSKNIEFVSIARESDPELVRAKKIINEQKLDWTQLAPKSDNLMKNYQIQAYPTTMLIDPKGKVVIREMGPQALVKIDSYLAENL</sequence>
<evidence type="ECO:0000256" key="5">
    <source>
        <dbReference type="SAM" id="SignalP"/>
    </source>
</evidence>
<feature type="signal peptide" evidence="5">
    <location>
        <begin position="1"/>
        <end position="21"/>
    </location>
</feature>
<keyword evidence="3" id="KW-1015">Disulfide bond</keyword>
<keyword evidence="4" id="KW-0676">Redox-active center</keyword>
<keyword evidence="7" id="KW-0413">Isomerase</keyword>
<dbReference type="InterPro" id="IPR013766">
    <property type="entry name" value="Thioredoxin_domain"/>
</dbReference>
<dbReference type="CDD" id="cd02966">
    <property type="entry name" value="TlpA_like_family"/>
    <property type="match status" value="1"/>
</dbReference>
<feature type="domain" description="Thioredoxin" evidence="6">
    <location>
        <begin position="287"/>
        <end position="427"/>
    </location>
</feature>
<name>A0A521CEH4_9SPHI</name>
<dbReference type="InterPro" id="IPR050553">
    <property type="entry name" value="Thioredoxin_ResA/DsbE_sf"/>
</dbReference>
<evidence type="ECO:0000256" key="3">
    <source>
        <dbReference type="ARBA" id="ARBA00023157"/>
    </source>
</evidence>
<dbReference type="PANTHER" id="PTHR42852">
    <property type="entry name" value="THIOL:DISULFIDE INTERCHANGE PROTEIN DSBE"/>
    <property type="match status" value="1"/>
</dbReference>
<dbReference type="SUPFAM" id="SSF52833">
    <property type="entry name" value="Thioredoxin-like"/>
    <property type="match status" value="1"/>
</dbReference>
<dbReference type="InterPro" id="IPR036249">
    <property type="entry name" value="Thioredoxin-like_sf"/>
</dbReference>
<evidence type="ECO:0000259" key="6">
    <source>
        <dbReference type="PROSITE" id="PS51352"/>
    </source>
</evidence>
<organism evidence="7 8">
    <name type="scientific">Solitalea koreensis</name>
    <dbReference type="NCBI Taxonomy" id="543615"/>
    <lineage>
        <taxon>Bacteria</taxon>
        <taxon>Pseudomonadati</taxon>
        <taxon>Bacteroidota</taxon>
        <taxon>Sphingobacteriia</taxon>
        <taxon>Sphingobacteriales</taxon>
        <taxon>Sphingobacteriaceae</taxon>
        <taxon>Solitalea</taxon>
    </lineage>
</organism>
<dbReference type="InterPro" id="IPR013740">
    <property type="entry name" value="Redoxin"/>
</dbReference>
<dbReference type="Proteomes" id="UP000315971">
    <property type="component" value="Unassembled WGS sequence"/>
</dbReference>
<keyword evidence="2" id="KW-0201">Cytochrome c-type biogenesis</keyword>
<dbReference type="RefSeq" id="WP_185955218.1">
    <property type="nucleotide sequence ID" value="NZ_FXSZ01000004.1"/>
</dbReference>
<dbReference type="GO" id="GO:0016853">
    <property type="term" value="F:isomerase activity"/>
    <property type="evidence" value="ECO:0007669"/>
    <property type="project" value="UniProtKB-KW"/>
</dbReference>
<keyword evidence="5" id="KW-0732">Signal</keyword>
<gene>
    <name evidence="7" type="ORF">SAMN06265350_1045</name>
</gene>
<feature type="chain" id="PRO_5021909241" evidence="5">
    <location>
        <begin position="22"/>
        <end position="427"/>
    </location>
</feature>
<dbReference type="GO" id="GO:0016491">
    <property type="term" value="F:oxidoreductase activity"/>
    <property type="evidence" value="ECO:0007669"/>
    <property type="project" value="InterPro"/>
</dbReference>
<keyword evidence="8" id="KW-1185">Reference proteome</keyword>
<protein>
    <submittedName>
        <fullName evidence="7">Thiol-disulfide isomerase or thioredoxin</fullName>
    </submittedName>
</protein>